<evidence type="ECO:0000313" key="1">
    <source>
        <dbReference type="EMBL" id="SUO96833.1"/>
    </source>
</evidence>
<dbReference type="Proteomes" id="UP000254601">
    <property type="component" value="Unassembled WGS sequence"/>
</dbReference>
<keyword evidence="2" id="KW-1185">Reference proteome</keyword>
<sequence>MSNNDSSIENLPTESKAVYVRVRVHPGIRDYLAEHSNENTISGYIQKILNEWFFSTATQADIHKYFLSKEPKIANLLEKLYKSEEEK</sequence>
<gene>
    <name evidence="1" type="ORF">NCTC13337_02041</name>
</gene>
<dbReference type="RefSeq" id="WP_072575732.1">
    <property type="nucleotide sequence ID" value="NZ_LWHB01000023.1"/>
</dbReference>
<dbReference type="AlphaFoldDB" id="A0A380MY59"/>
<protein>
    <submittedName>
        <fullName evidence="1">Uncharacterized protein</fullName>
    </submittedName>
</protein>
<organism evidence="1 2">
    <name type="scientific">Suttonella ornithocola</name>
    <dbReference type="NCBI Taxonomy" id="279832"/>
    <lineage>
        <taxon>Bacteria</taxon>
        <taxon>Pseudomonadati</taxon>
        <taxon>Pseudomonadota</taxon>
        <taxon>Gammaproteobacteria</taxon>
        <taxon>Cardiobacteriales</taxon>
        <taxon>Cardiobacteriaceae</taxon>
        <taxon>Suttonella</taxon>
    </lineage>
</organism>
<accession>A0A380MY59</accession>
<proteinExistence type="predicted"/>
<name>A0A380MY59_9GAMM</name>
<evidence type="ECO:0000313" key="2">
    <source>
        <dbReference type="Proteomes" id="UP000254601"/>
    </source>
</evidence>
<reference evidence="1 2" key="1">
    <citation type="submission" date="2018-06" db="EMBL/GenBank/DDBJ databases">
        <authorList>
            <consortium name="Pathogen Informatics"/>
            <person name="Doyle S."/>
        </authorList>
    </citation>
    <scope>NUCLEOTIDE SEQUENCE [LARGE SCALE GENOMIC DNA]</scope>
    <source>
        <strain evidence="1 2">NCTC13337</strain>
    </source>
</reference>
<dbReference type="EMBL" id="UHIC01000001">
    <property type="protein sequence ID" value="SUO96833.1"/>
    <property type="molecule type" value="Genomic_DNA"/>
</dbReference>